<dbReference type="InterPro" id="IPR035892">
    <property type="entry name" value="C2_domain_sf"/>
</dbReference>
<evidence type="ECO:0008006" key="3">
    <source>
        <dbReference type="Google" id="ProtNLM"/>
    </source>
</evidence>
<keyword evidence="2" id="KW-1185">Reference proteome</keyword>
<dbReference type="EMBL" id="JACAZF010000005">
    <property type="protein sequence ID" value="KAF7303542.1"/>
    <property type="molecule type" value="Genomic_DNA"/>
</dbReference>
<dbReference type="AlphaFoldDB" id="A0A8H6W3F0"/>
<proteinExistence type="predicted"/>
<organism evidence="1 2">
    <name type="scientific">Mycena indigotica</name>
    <dbReference type="NCBI Taxonomy" id="2126181"/>
    <lineage>
        <taxon>Eukaryota</taxon>
        <taxon>Fungi</taxon>
        <taxon>Dikarya</taxon>
        <taxon>Basidiomycota</taxon>
        <taxon>Agaricomycotina</taxon>
        <taxon>Agaricomycetes</taxon>
        <taxon>Agaricomycetidae</taxon>
        <taxon>Agaricales</taxon>
        <taxon>Marasmiineae</taxon>
        <taxon>Mycenaceae</taxon>
        <taxon>Mycena</taxon>
    </lineage>
</organism>
<dbReference type="GeneID" id="59345109"/>
<dbReference type="SUPFAM" id="SSF49562">
    <property type="entry name" value="C2 domain (Calcium/lipid-binding domain, CaLB)"/>
    <property type="match status" value="1"/>
</dbReference>
<sequence>MLVVNSDEQLTEAGFRRPPAKIDSAPILHVQLPRAMIDVSIHSSWTGRRGALECNATMYTGTDSCANIDEHEPDCGTYEWAKLGLHTDTVTPPGRGPCAMIHVAGLEEFIASDVILLVTSTGCRVGLGGDAPCLHSTTMSQTYILRINSAQDPDSLDNKPVKTTKLYAVIRLGGPTGQVLSETKKMKGPQTTQWSVREEIIVESNDVKLNFTLFHWHKWEKDDLLAQQVYTVQELLDKSATGDSVPLDTLNKNDGSFEVWLTPLELDNQVELQKQPLWKKILYKKAQSSVKGLSAILDVLNPIVPAPFNAPLQVLDTLFGWIIEYQNNKEDLEALVMTLTEAVRA</sequence>
<protein>
    <recommendedName>
        <fullName evidence="3">C2 domain-containing protein</fullName>
    </recommendedName>
</protein>
<comment type="caution">
    <text evidence="1">The sequence shown here is derived from an EMBL/GenBank/DDBJ whole genome shotgun (WGS) entry which is preliminary data.</text>
</comment>
<evidence type="ECO:0000313" key="2">
    <source>
        <dbReference type="Proteomes" id="UP000636479"/>
    </source>
</evidence>
<name>A0A8H6W3F0_9AGAR</name>
<reference evidence="1" key="1">
    <citation type="submission" date="2020-05" db="EMBL/GenBank/DDBJ databases">
        <title>Mycena genomes resolve the evolution of fungal bioluminescence.</title>
        <authorList>
            <person name="Tsai I.J."/>
        </authorList>
    </citation>
    <scope>NUCLEOTIDE SEQUENCE</scope>
    <source>
        <strain evidence="1">171206Taipei</strain>
    </source>
</reference>
<gene>
    <name evidence="1" type="ORF">MIND_00583400</name>
</gene>
<dbReference type="RefSeq" id="XP_037220514.1">
    <property type="nucleotide sequence ID" value="XM_037362593.1"/>
</dbReference>
<dbReference type="Gene3D" id="2.60.40.150">
    <property type="entry name" value="C2 domain"/>
    <property type="match status" value="1"/>
</dbReference>
<dbReference type="Proteomes" id="UP000636479">
    <property type="component" value="Unassembled WGS sequence"/>
</dbReference>
<evidence type="ECO:0000313" key="1">
    <source>
        <dbReference type="EMBL" id="KAF7303542.1"/>
    </source>
</evidence>
<accession>A0A8H6W3F0</accession>